<dbReference type="Ensembl" id="ENSNLET00000048133.1">
    <property type="protein sequence ID" value="ENSNLEP00000037561.1"/>
    <property type="gene ID" value="ENSNLEG00000035231.1"/>
</dbReference>
<keyword evidence="2" id="KW-1185">Reference proteome</keyword>
<dbReference type="EMBL" id="ADFV01069683">
    <property type="status" value="NOT_ANNOTATED_CDS"/>
    <property type="molecule type" value="Genomic_DNA"/>
</dbReference>
<reference evidence="1 2" key="1">
    <citation type="submission" date="2012-10" db="EMBL/GenBank/DDBJ databases">
        <authorList>
            <consortium name="Gibbon Genome Sequencing Consortium"/>
        </authorList>
    </citation>
    <scope>NUCLEOTIDE SEQUENCE [LARGE SCALE GENOMIC DNA]</scope>
</reference>
<dbReference type="OMA" id="ISTKCWQ"/>
<dbReference type="Proteomes" id="UP000001073">
    <property type="component" value="Chromosome 8"/>
</dbReference>
<accession>A0A2I3H1Z3</accession>
<proteinExistence type="predicted"/>
<protein>
    <submittedName>
        <fullName evidence="1">Uncharacterized protein</fullName>
    </submittedName>
</protein>
<dbReference type="AlphaFoldDB" id="A0A2I3H1Z3"/>
<reference evidence="1" key="2">
    <citation type="submission" date="2025-08" db="UniProtKB">
        <authorList>
            <consortium name="Ensembl"/>
        </authorList>
    </citation>
    <scope>IDENTIFICATION</scope>
</reference>
<dbReference type="InParanoid" id="A0A2I3H1Z3"/>
<name>A0A2I3H1Z3_NOMLE</name>
<evidence type="ECO:0000313" key="1">
    <source>
        <dbReference type="Ensembl" id="ENSNLEP00000037561.1"/>
    </source>
</evidence>
<evidence type="ECO:0000313" key="2">
    <source>
        <dbReference type="Proteomes" id="UP000001073"/>
    </source>
</evidence>
<reference evidence="1" key="3">
    <citation type="submission" date="2025-09" db="UniProtKB">
        <authorList>
            <consortium name="Ensembl"/>
        </authorList>
    </citation>
    <scope>IDENTIFICATION</scope>
</reference>
<sequence>MHPTLWQGLRSRQTLFPDCHGRLSNSLRRSPEISTKCWQQMVKGKCPSFLRGRTLLLYQKIAV</sequence>
<organism evidence="1 2">
    <name type="scientific">Nomascus leucogenys</name>
    <name type="common">Northern white-cheeked gibbon</name>
    <name type="synonym">Hylobates leucogenys</name>
    <dbReference type="NCBI Taxonomy" id="61853"/>
    <lineage>
        <taxon>Eukaryota</taxon>
        <taxon>Metazoa</taxon>
        <taxon>Chordata</taxon>
        <taxon>Craniata</taxon>
        <taxon>Vertebrata</taxon>
        <taxon>Euteleostomi</taxon>
        <taxon>Mammalia</taxon>
        <taxon>Eutheria</taxon>
        <taxon>Euarchontoglires</taxon>
        <taxon>Primates</taxon>
        <taxon>Haplorrhini</taxon>
        <taxon>Catarrhini</taxon>
        <taxon>Hylobatidae</taxon>
        <taxon>Nomascus</taxon>
    </lineage>
</organism>
<dbReference type="GeneTree" id="ENSGT00910000147105"/>